<feature type="compositionally biased region" description="Basic and acidic residues" evidence="5">
    <location>
        <begin position="1"/>
        <end position="13"/>
    </location>
</feature>
<evidence type="ECO:0000256" key="3">
    <source>
        <dbReference type="ARBA" id="ARBA00023274"/>
    </source>
</evidence>
<dbReference type="Pfam" id="PF03297">
    <property type="entry name" value="Ribosomal_S25"/>
    <property type="match status" value="1"/>
</dbReference>
<keyword evidence="3 4" id="KW-0687">Ribonucleoprotein</keyword>
<evidence type="ECO:0000256" key="1">
    <source>
        <dbReference type="ARBA" id="ARBA00009106"/>
    </source>
</evidence>
<dbReference type="Gene3D" id="3.30.63.20">
    <property type="match status" value="1"/>
</dbReference>
<accession>A0A7S2Z839</accession>
<dbReference type="GO" id="GO:0005840">
    <property type="term" value="C:ribosome"/>
    <property type="evidence" value="ECO:0007669"/>
    <property type="project" value="UniProtKB-KW"/>
</dbReference>
<sequence>MPPKEQKSKEQKAKAAMHSSKGKKKKWSKGKTKEKVNNEVKYTQGGFDKMLTEVPKMKMITPSILSDRLRINGSLARATIAHLESEGLIRPICKHSAQLIYTRATNVATAE</sequence>
<dbReference type="PANTHER" id="PTHR12850">
    <property type="entry name" value="40S RIBOSOMAL PROTEIN S25"/>
    <property type="match status" value="1"/>
</dbReference>
<dbReference type="EMBL" id="HBHU01013352">
    <property type="protein sequence ID" value="CAE0027764.1"/>
    <property type="molecule type" value="Transcribed_RNA"/>
</dbReference>
<protein>
    <recommendedName>
        <fullName evidence="4">40S ribosomal protein S25</fullName>
    </recommendedName>
</protein>
<evidence type="ECO:0000256" key="2">
    <source>
        <dbReference type="ARBA" id="ARBA00022980"/>
    </source>
</evidence>
<keyword evidence="2 4" id="KW-0689">Ribosomal protein</keyword>
<dbReference type="InterPro" id="IPR004977">
    <property type="entry name" value="Ribosomal_eS25"/>
</dbReference>
<dbReference type="FunFam" id="3.30.63.20:FF:000001">
    <property type="entry name" value="40S ribosomal protein S25"/>
    <property type="match status" value="1"/>
</dbReference>
<name>A0A7S2Z839_9CHLO</name>
<evidence type="ECO:0000256" key="4">
    <source>
        <dbReference type="RuleBase" id="RU366057"/>
    </source>
</evidence>
<reference evidence="6" key="1">
    <citation type="submission" date="2021-01" db="EMBL/GenBank/DDBJ databases">
        <authorList>
            <person name="Corre E."/>
            <person name="Pelletier E."/>
            <person name="Niang G."/>
            <person name="Scheremetjew M."/>
            <person name="Finn R."/>
            <person name="Kale V."/>
            <person name="Holt S."/>
            <person name="Cochrane G."/>
            <person name="Meng A."/>
            <person name="Brown T."/>
            <person name="Cohen L."/>
        </authorList>
    </citation>
    <scope>NUCLEOTIDE SEQUENCE</scope>
    <source>
        <strain evidence="6">RCC856</strain>
    </source>
</reference>
<gene>
    <name evidence="6" type="ORF">CLAU1311_LOCUS8709</name>
</gene>
<feature type="region of interest" description="Disordered" evidence="5">
    <location>
        <begin position="1"/>
        <end position="37"/>
    </location>
</feature>
<evidence type="ECO:0000256" key="5">
    <source>
        <dbReference type="SAM" id="MobiDB-lite"/>
    </source>
</evidence>
<organism evidence="6">
    <name type="scientific">Chloropicon laureae</name>
    <dbReference type="NCBI Taxonomy" id="464258"/>
    <lineage>
        <taxon>Eukaryota</taxon>
        <taxon>Viridiplantae</taxon>
        <taxon>Chlorophyta</taxon>
        <taxon>Chloropicophyceae</taxon>
        <taxon>Chloropicales</taxon>
        <taxon>Chloropicaceae</taxon>
        <taxon>Chloropicon</taxon>
    </lineage>
</organism>
<dbReference type="AlphaFoldDB" id="A0A7S2Z839"/>
<proteinExistence type="inferred from homology"/>
<evidence type="ECO:0000313" key="6">
    <source>
        <dbReference type="EMBL" id="CAE0027764.1"/>
    </source>
</evidence>
<comment type="similarity">
    <text evidence="1 4">Belongs to the eukaryotic ribosomal protein eS25 family.</text>
</comment>
<dbReference type="GO" id="GO:1990904">
    <property type="term" value="C:ribonucleoprotein complex"/>
    <property type="evidence" value="ECO:0007669"/>
    <property type="project" value="UniProtKB-KW"/>
</dbReference>
<feature type="compositionally biased region" description="Basic residues" evidence="5">
    <location>
        <begin position="20"/>
        <end position="30"/>
    </location>
</feature>